<feature type="region of interest" description="Disordered" evidence="1">
    <location>
        <begin position="407"/>
        <end position="439"/>
    </location>
</feature>
<name>A0A2R5GH15_9STRA</name>
<dbReference type="GO" id="GO:0005737">
    <property type="term" value="C:cytoplasm"/>
    <property type="evidence" value="ECO:0007669"/>
    <property type="project" value="TreeGrafter"/>
</dbReference>
<protein>
    <submittedName>
        <fullName evidence="2">Zinc finger MYND domain-containing protein 10</fullName>
    </submittedName>
</protein>
<dbReference type="AlphaFoldDB" id="A0A2R5GH15"/>
<keyword evidence="3" id="KW-1185">Reference proteome</keyword>
<dbReference type="InParanoid" id="A0A2R5GH15"/>
<reference evidence="2 3" key="1">
    <citation type="submission" date="2017-12" db="EMBL/GenBank/DDBJ databases">
        <title>Sequencing, de novo assembly and annotation of complete genome of a new Thraustochytrid species, strain FCC1311.</title>
        <authorList>
            <person name="Sedici K."/>
            <person name="Godart F."/>
            <person name="Aiese Cigliano R."/>
            <person name="Sanseverino W."/>
            <person name="Barakat M."/>
            <person name="Ortet P."/>
            <person name="Marechal E."/>
            <person name="Cagnac O."/>
            <person name="Amato A."/>
        </authorList>
    </citation>
    <scope>NUCLEOTIDE SEQUENCE [LARGE SCALE GENOMIC DNA]</scope>
</reference>
<dbReference type="EMBL" id="BEYU01000072">
    <property type="protein sequence ID" value="GBG30170.1"/>
    <property type="molecule type" value="Genomic_DNA"/>
</dbReference>
<feature type="region of interest" description="Disordered" evidence="1">
    <location>
        <begin position="156"/>
        <end position="175"/>
    </location>
</feature>
<dbReference type="FunCoup" id="A0A2R5GH15">
    <property type="interactions" value="6"/>
</dbReference>
<sequence length="614" mass="69538">MVLPAHEAERTIEALKAFPVEEVGSATWMKQHLALQKLNLQAHESVQKNEENFVLEGLVTHDKLRVVVHELIVIEAWREHVLADESVQRHLAERNSIRGYHVAFHEATLCNLLEVVLYHDYAAQSCGETIVEVVDYCCRRLRWLCERSVRDEVNNGDDLDASGADQDQNAPELDTPEARLRDFRRQLRDVVWRCSIAAVSVLRFICEHVTQLPLSVMTRLLDTHDVPCLVVPCIENPPWTRRTSQGQWEKLRDHTWTKVEPKDLLLLTPLEAQPWLILFNLLCEGEVRKRYHFHSFRKDSLLRTRKYLNQTLVDQLPVLADLQRTFDELVIMDAPPATTSSALVLEQVAEVRDSLLRETNWNQQIQRVFQTTFKEKEGRDDPLVRQLAGLYNEDIVEELLSGRNTALDEGSSAQASSSGVTIEPVSEDEKNTNQDTARDLFPRQVTLSLQTGRKVRLQPIAESGTEQITAKGRFVRFQLHCPDIQGAVALDQENAAAKGNAAPDSQLGISLPFTDSFMLKMVVEPCRRRHDLENGETLESQNEITIYSKKPKASVATESEFWQKLGSLKDGAVAQVQCFVEDTCEKIAEDSSNSETAHATLRLGAVFISLAQDA</sequence>
<dbReference type="PANTHER" id="PTHR13244">
    <property type="entry name" value="ZINC FINGER MYND DOMAIN CONTAINING PROTEIN 10"/>
    <property type="match status" value="1"/>
</dbReference>
<dbReference type="Proteomes" id="UP000241890">
    <property type="component" value="Unassembled WGS sequence"/>
</dbReference>
<comment type="caution">
    <text evidence="2">The sequence shown here is derived from an EMBL/GenBank/DDBJ whole genome shotgun (WGS) entry which is preliminary data.</text>
</comment>
<dbReference type="PANTHER" id="PTHR13244:SF7">
    <property type="entry name" value="ZINC FINGER MYND DOMAIN-CONTAINING PROTEIN 10"/>
    <property type="match status" value="1"/>
</dbReference>
<evidence type="ECO:0000256" key="1">
    <source>
        <dbReference type="SAM" id="MobiDB-lite"/>
    </source>
</evidence>
<gene>
    <name evidence="2" type="ORF">FCC1311_063902</name>
</gene>
<evidence type="ECO:0000313" key="3">
    <source>
        <dbReference type="Proteomes" id="UP000241890"/>
    </source>
</evidence>
<evidence type="ECO:0000313" key="2">
    <source>
        <dbReference type="EMBL" id="GBG30170.1"/>
    </source>
</evidence>
<dbReference type="InterPro" id="IPR052298">
    <property type="entry name" value="ZMYND10"/>
</dbReference>
<organism evidence="2 3">
    <name type="scientific">Hondaea fermentalgiana</name>
    <dbReference type="NCBI Taxonomy" id="2315210"/>
    <lineage>
        <taxon>Eukaryota</taxon>
        <taxon>Sar</taxon>
        <taxon>Stramenopiles</taxon>
        <taxon>Bigyra</taxon>
        <taxon>Labyrinthulomycetes</taxon>
        <taxon>Thraustochytrida</taxon>
        <taxon>Thraustochytriidae</taxon>
        <taxon>Hondaea</taxon>
    </lineage>
</organism>
<feature type="compositionally biased region" description="Polar residues" evidence="1">
    <location>
        <begin position="411"/>
        <end position="420"/>
    </location>
</feature>
<accession>A0A2R5GH15</accession>
<proteinExistence type="predicted"/>
<feature type="compositionally biased region" description="Basic and acidic residues" evidence="1">
    <location>
        <begin position="427"/>
        <end position="439"/>
    </location>
</feature>
<dbReference type="OrthoDB" id="432970at2759"/>